<gene>
    <name evidence="2" type="ORF">B1102E12.54</name>
    <name evidence="1" type="ORF">P0458A05.3</name>
</gene>
<sequence>MLNTVLMKILWDTGVTSTFLELGPDFSLCDGCVFLGARLAWTNRDEVLVLRVRRHDRTHVLQPYLQHVEFVADGTELQRRELHLFANTGVDGSTRTPRWASARFLGHDIDLSRAGIDDLRALLLHTTPRSLILVEDLDQFLQGGSRSRFLQGDGDAEARVLSFMDGVASCCGEEWVMVFTMRGGKEGMDVAVVRPGRLDRSQSG</sequence>
<protein>
    <submittedName>
        <fullName evidence="2">Uncharacterized protein</fullName>
    </submittedName>
</protein>
<reference evidence="3" key="2">
    <citation type="journal article" date="2005" name="Nature">
        <title>The map-based sequence of the rice genome.</title>
        <authorList>
            <consortium name="International rice genome sequencing project (IRGSP)"/>
            <person name="Matsumoto T."/>
            <person name="Wu J."/>
            <person name="Kanamori H."/>
            <person name="Katayose Y."/>
            <person name="Fujisawa M."/>
            <person name="Namiki N."/>
            <person name="Mizuno H."/>
            <person name="Yamamoto K."/>
            <person name="Antonio B.A."/>
            <person name="Baba T."/>
            <person name="Sakata K."/>
            <person name="Nagamura Y."/>
            <person name="Aoki H."/>
            <person name="Arikawa K."/>
            <person name="Arita K."/>
            <person name="Bito T."/>
            <person name="Chiden Y."/>
            <person name="Fujitsuka N."/>
            <person name="Fukunaka R."/>
            <person name="Hamada M."/>
            <person name="Harada C."/>
            <person name="Hayashi A."/>
            <person name="Hijishita S."/>
            <person name="Honda M."/>
            <person name="Hosokawa S."/>
            <person name="Ichikawa Y."/>
            <person name="Idonuma A."/>
            <person name="Iijima M."/>
            <person name="Ikeda M."/>
            <person name="Ikeno M."/>
            <person name="Ito K."/>
            <person name="Ito S."/>
            <person name="Ito T."/>
            <person name="Ito Y."/>
            <person name="Ito Y."/>
            <person name="Iwabuchi A."/>
            <person name="Kamiya K."/>
            <person name="Karasawa W."/>
            <person name="Kurita K."/>
            <person name="Katagiri S."/>
            <person name="Kikuta A."/>
            <person name="Kobayashi H."/>
            <person name="Kobayashi N."/>
            <person name="Machita K."/>
            <person name="Maehara T."/>
            <person name="Masukawa M."/>
            <person name="Mizubayashi T."/>
            <person name="Mukai Y."/>
            <person name="Nagasaki H."/>
            <person name="Nagata Y."/>
            <person name="Naito S."/>
            <person name="Nakashima M."/>
            <person name="Nakama Y."/>
            <person name="Nakamichi Y."/>
            <person name="Nakamura M."/>
            <person name="Meguro A."/>
            <person name="Negishi M."/>
            <person name="Ohta I."/>
            <person name="Ohta T."/>
            <person name="Okamoto M."/>
            <person name="Ono N."/>
            <person name="Saji S."/>
            <person name="Sakaguchi M."/>
            <person name="Sakai K."/>
            <person name="Shibata M."/>
            <person name="Shimokawa T."/>
            <person name="Song J."/>
            <person name="Takazaki Y."/>
            <person name="Terasawa K."/>
            <person name="Tsugane M."/>
            <person name="Tsuji K."/>
            <person name="Ueda S."/>
            <person name="Waki K."/>
            <person name="Yamagata H."/>
            <person name="Yamamoto M."/>
            <person name="Yamamoto S."/>
            <person name="Yamane H."/>
            <person name="Yoshiki S."/>
            <person name="Yoshihara R."/>
            <person name="Yukawa K."/>
            <person name="Zhong H."/>
            <person name="Yano M."/>
            <person name="Yuan Q."/>
            <person name="Ouyang S."/>
            <person name="Liu J."/>
            <person name="Jones K.M."/>
            <person name="Gansberger K."/>
            <person name="Moffat K."/>
            <person name="Hill J."/>
            <person name="Bera J."/>
            <person name="Fadrosh D."/>
            <person name="Jin S."/>
            <person name="Johri S."/>
            <person name="Kim M."/>
            <person name="Overton L."/>
            <person name="Reardon M."/>
            <person name="Tsitrin T."/>
            <person name="Vuong H."/>
            <person name="Weaver B."/>
            <person name="Ciecko A."/>
            <person name="Tallon L."/>
            <person name="Jackson J."/>
            <person name="Pai G."/>
            <person name="Aken S.V."/>
            <person name="Utterback T."/>
            <person name="Reidmuller S."/>
            <person name="Feldblyum T."/>
            <person name="Hsiao J."/>
            <person name="Zismann V."/>
            <person name="Iobst S."/>
            <person name="de Vazeille A.R."/>
            <person name="Buell C.R."/>
            <person name="Ying K."/>
            <person name="Li Y."/>
            <person name="Lu T."/>
            <person name="Huang Y."/>
            <person name="Zhao Q."/>
            <person name="Feng Q."/>
            <person name="Zhang L."/>
            <person name="Zhu J."/>
            <person name="Weng Q."/>
            <person name="Mu J."/>
            <person name="Lu Y."/>
            <person name="Fan D."/>
            <person name="Liu Y."/>
            <person name="Guan J."/>
            <person name="Zhang Y."/>
            <person name="Yu S."/>
            <person name="Liu X."/>
            <person name="Zhang Y."/>
            <person name="Hong G."/>
            <person name="Han B."/>
            <person name="Choisne N."/>
            <person name="Demange N."/>
            <person name="Orjeda G."/>
            <person name="Samain S."/>
            <person name="Cattolico L."/>
            <person name="Pelletier E."/>
            <person name="Couloux A."/>
            <person name="Segurens B."/>
            <person name="Wincker P."/>
            <person name="D'Hont A."/>
            <person name="Scarpelli C."/>
            <person name="Weissenbach J."/>
            <person name="Salanoubat M."/>
            <person name="Quetier F."/>
            <person name="Yu Y."/>
            <person name="Kim H.R."/>
            <person name="Rambo T."/>
            <person name="Currie J."/>
            <person name="Collura K."/>
            <person name="Luo M."/>
            <person name="Yang T."/>
            <person name="Ammiraju J.S.S."/>
            <person name="Engler F."/>
            <person name="Soderlund C."/>
            <person name="Wing R.A."/>
            <person name="Palmer L.E."/>
            <person name="de la Bastide M."/>
            <person name="Spiegel L."/>
            <person name="Nascimento L."/>
            <person name="Zutavern T."/>
            <person name="O'Shaughnessy A."/>
            <person name="Dike S."/>
            <person name="Dedhia N."/>
            <person name="Preston R."/>
            <person name="Balija V."/>
            <person name="McCombie W.R."/>
            <person name="Chow T."/>
            <person name="Chen H."/>
            <person name="Chung M."/>
            <person name="Chen C."/>
            <person name="Shaw J."/>
            <person name="Wu H."/>
            <person name="Hsiao K."/>
            <person name="Chao Y."/>
            <person name="Chu M."/>
            <person name="Cheng C."/>
            <person name="Hour A."/>
            <person name="Lee P."/>
            <person name="Lin S."/>
            <person name="Lin Y."/>
            <person name="Liou J."/>
            <person name="Liu S."/>
            <person name="Hsing Y."/>
            <person name="Raghuvanshi S."/>
            <person name="Mohanty A."/>
            <person name="Bharti A.K."/>
            <person name="Gaur A."/>
            <person name="Gupta V."/>
            <person name="Kumar D."/>
            <person name="Ravi V."/>
            <person name="Vij S."/>
            <person name="Kapur A."/>
            <person name="Khurana P."/>
            <person name="Khurana P."/>
            <person name="Khurana J.P."/>
            <person name="Tyagi A.K."/>
            <person name="Gaikwad K."/>
            <person name="Singh A."/>
            <person name="Dalal V."/>
            <person name="Srivastava S."/>
            <person name="Dixit A."/>
            <person name="Pal A.K."/>
            <person name="Ghazi I.A."/>
            <person name="Yadav M."/>
            <person name="Pandit A."/>
            <person name="Bhargava A."/>
            <person name="Sureshbabu K."/>
            <person name="Batra K."/>
            <person name="Sharma T.R."/>
            <person name="Mohapatra T."/>
            <person name="Singh N.K."/>
            <person name="Messing J."/>
            <person name="Nelson A.B."/>
            <person name="Fuks G."/>
            <person name="Kavchok S."/>
            <person name="Keizer G."/>
            <person name="Linton E."/>
            <person name="Llaca V."/>
            <person name="Song R."/>
            <person name="Tanyolac B."/>
            <person name="Young S."/>
            <person name="Ho-Il K."/>
            <person name="Hahn J.H."/>
            <person name="Sangsakoo G."/>
            <person name="Vanavichit A."/>
            <person name="de Mattos Luiz.A.T."/>
            <person name="Zimmer P.D."/>
            <person name="Malone G."/>
            <person name="Dellagostin O."/>
            <person name="de Oliveira A.C."/>
            <person name="Bevan M."/>
            <person name="Bancroft I."/>
            <person name="Minx P."/>
            <person name="Cordum H."/>
            <person name="Wilson R."/>
            <person name="Cheng Z."/>
            <person name="Jin W."/>
            <person name="Jiang J."/>
            <person name="Leong S.A."/>
            <person name="Iwama H."/>
            <person name="Gojobori T."/>
            <person name="Itoh T."/>
            <person name="Niimura Y."/>
            <person name="Fujii Y."/>
            <person name="Habara T."/>
            <person name="Sakai H."/>
            <person name="Sato Y."/>
            <person name="Wilson G."/>
            <person name="Kumar K."/>
            <person name="McCouch S."/>
            <person name="Juretic N."/>
            <person name="Hoen D."/>
            <person name="Wright S."/>
            <person name="Bruskiewich R."/>
            <person name="Bureau T."/>
            <person name="Miyao A."/>
            <person name="Hirochika H."/>
            <person name="Nishikawa T."/>
            <person name="Kadowaki K."/>
            <person name="Sugiura M."/>
            <person name="Burr B."/>
            <person name="Sasaki T."/>
        </authorList>
    </citation>
    <scope>NUCLEOTIDE SEQUENCE [LARGE SCALE GENOMIC DNA]</scope>
    <source>
        <strain evidence="3">cv. Nipponbare</strain>
    </source>
</reference>
<dbReference type="EMBL" id="AP002870">
    <property type="protein sequence ID" value="BAD52589.1"/>
    <property type="molecule type" value="Genomic_DNA"/>
</dbReference>
<dbReference type="PANTHER" id="PTHR23070">
    <property type="entry name" value="BCS1 AAA-TYPE ATPASE"/>
    <property type="match status" value="1"/>
</dbReference>
<dbReference type="Proteomes" id="UP000000763">
    <property type="component" value="Chromosome 1"/>
</dbReference>
<dbReference type="AlphaFoldDB" id="Q5ZAR1"/>
<evidence type="ECO:0000313" key="2">
    <source>
        <dbReference type="EMBL" id="BAD53322.1"/>
    </source>
</evidence>
<name>Q5ZAR1_ORYSJ</name>
<organism evidence="2">
    <name type="scientific">Oryza sativa subsp. japonica</name>
    <name type="common">Rice</name>
    <dbReference type="NCBI Taxonomy" id="39947"/>
    <lineage>
        <taxon>Eukaryota</taxon>
        <taxon>Viridiplantae</taxon>
        <taxon>Streptophyta</taxon>
        <taxon>Embryophyta</taxon>
        <taxon>Tracheophyta</taxon>
        <taxon>Spermatophyta</taxon>
        <taxon>Magnoliopsida</taxon>
        <taxon>Liliopsida</taxon>
        <taxon>Poales</taxon>
        <taxon>Poaceae</taxon>
        <taxon>BOP clade</taxon>
        <taxon>Oryzoideae</taxon>
        <taxon>Oryzeae</taxon>
        <taxon>Oryzinae</taxon>
        <taxon>Oryza</taxon>
        <taxon>Oryza sativa</taxon>
    </lineage>
</organism>
<reference evidence="2" key="1">
    <citation type="journal article" date="2002" name="Nature">
        <title>The genome sequence and structure of rice chromosome 1.</title>
        <authorList>
            <person name="Sasaki T."/>
            <person name="Matsumoto T."/>
            <person name="Yamamoto K."/>
            <person name="Sakata K."/>
            <person name="Baba T."/>
            <person name="Katayose Y."/>
            <person name="Wu J."/>
            <person name="Niimura Y."/>
            <person name="Cheng Z."/>
            <person name="Nagamura Y."/>
            <person name="Antonio B.A."/>
            <person name="Kanamori H."/>
            <person name="Hosokawa S."/>
            <person name="Masukawa M."/>
            <person name="Arikawa K."/>
            <person name="Chiden Y."/>
            <person name="Hayashi M."/>
            <person name="Okamoto M."/>
            <person name="Ando T."/>
            <person name="Aoki H."/>
            <person name="Arita K."/>
            <person name="Hamada M."/>
            <person name="Harada C."/>
            <person name="Hijishita S."/>
            <person name="Honda M."/>
            <person name="Ichikawa Y."/>
            <person name="Idonuma A."/>
            <person name="Iijima M."/>
            <person name="Ikeda M."/>
            <person name="Ikeno M."/>
            <person name="Itoh S."/>
            <person name="Itoh T."/>
            <person name="Itoh Y."/>
            <person name="Itoh Y."/>
            <person name="Iwabuchi A."/>
            <person name="Kamiya K."/>
            <person name="Karasawa W."/>
            <person name="Katagiri S."/>
            <person name="Kikuta A."/>
            <person name="Kobayashi N."/>
            <person name="Kono I."/>
            <person name="Machita K."/>
            <person name="Maehara T."/>
            <person name="Mizuno H."/>
            <person name="Mizubayashi T."/>
            <person name="Mukai Y."/>
            <person name="Nagasaki H."/>
            <person name="Nakashima M."/>
            <person name="Nakama Y."/>
            <person name="Nakamichi Y."/>
            <person name="Nakamura M."/>
            <person name="Namiki N."/>
            <person name="Negishi M."/>
            <person name="Ohta I."/>
            <person name="Ono N."/>
            <person name="Saji S."/>
            <person name="Sakai K."/>
            <person name="Shibata M."/>
            <person name="Shimokawa T."/>
            <person name="Shomura A."/>
            <person name="Song J."/>
            <person name="Takazaki Y."/>
            <person name="Terasawa K."/>
            <person name="Tsuji K."/>
            <person name="Waki K."/>
            <person name="Yamagata H."/>
            <person name="Yamane H."/>
            <person name="Yoshiki S."/>
            <person name="Yoshihara R."/>
            <person name="Yukawa K."/>
            <person name="Zhong H."/>
            <person name="Iwama H."/>
            <person name="Endo T."/>
            <person name="Ito H."/>
            <person name="Hahn J.H."/>
            <person name="Kim H.I."/>
            <person name="Eun M.Y."/>
            <person name="Yano M."/>
            <person name="Jiang J."/>
            <person name="Gojobori T."/>
        </authorList>
    </citation>
    <scope>NUCLEOTIDE SEQUENCE</scope>
</reference>
<evidence type="ECO:0000313" key="3">
    <source>
        <dbReference type="Proteomes" id="UP000000763"/>
    </source>
</evidence>
<evidence type="ECO:0000313" key="1">
    <source>
        <dbReference type="EMBL" id="BAD52589.1"/>
    </source>
</evidence>
<dbReference type="InterPro" id="IPR050747">
    <property type="entry name" value="Mitochondrial_chaperone_BCS1"/>
</dbReference>
<accession>Q5ZAR1</accession>
<reference evidence="3" key="3">
    <citation type="journal article" date="2008" name="Nucleic Acids Res.">
        <title>The rice annotation project database (RAP-DB): 2008 update.</title>
        <authorList>
            <consortium name="The rice annotation project (RAP)"/>
        </authorList>
    </citation>
    <scope>GENOME REANNOTATION</scope>
    <source>
        <strain evidence="3">cv. Nipponbare</strain>
    </source>
</reference>
<dbReference type="EMBL" id="AP003369">
    <property type="protein sequence ID" value="BAD53322.1"/>
    <property type="molecule type" value="Genomic_DNA"/>
</dbReference>
<proteinExistence type="predicted"/>
<dbReference type="Proteomes" id="UP000817658">
    <property type="component" value="Chromosome 1"/>
</dbReference>